<dbReference type="Proteomes" id="UP000516349">
    <property type="component" value="Chromosome"/>
</dbReference>
<dbReference type="SUPFAM" id="SSF63882">
    <property type="entry name" value="MoeA N-terminal region -like"/>
    <property type="match status" value="1"/>
</dbReference>
<keyword evidence="2" id="KW-0479">Metal-binding</keyword>
<dbReference type="InterPro" id="IPR005110">
    <property type="entry name" value="MoeA_linker/N"/>
</dbReference>
<keyword evidence="6" id="KW-1185">Reference proteome</keyword>
<dbReference type="AlphaFoldDB" id="A0A7H1NT33"/>
<dbReference type="GO" id="GO:0046872">
    <property type="term" value="F:metal ion binding"/>
    <property type="evidence" value="ECO:0007669"/>
    <property type="project" value="UniProtKB-UniRule"/>
</dbReference>
<dbReference type="KEGG" id="ebla:JGUZn3_17250"/>
<dbReference type="Gene3D" id="3.90.105.10">
    <property type="entry name" value="Molybdopterin biosynthesis moea protein, domain 2"/>
    <property type="match status" value="1"/>
</dbReference>
<dbReference type="InterPro" id="IPR036135">
    <property type="entry name" value="MoeA_linker/N_sf"/>
</dbReference>
<dbReference type="Gene3D" id="2.170.190.11">
    <property type="entry name" value="Molybdopterin biosynthesis moea protein, domain 3"/>
    <property type="match status" value="1"/>
</dbReference>
<accession>A0A7H1NT33</accession>
<comment type="similarity">
    <text evidence="2">Belongs to the MoeA family.</text>
</comment>
<dbReference type="InterPro" id="IPR005111">
    <property type="entry name" value="MoeA_C_domain_IV"/>
</dbReference>
<dbReference type="PANTHER" id="PTHR10192:SF5">
    <property type="entry name" value="GEPHYRIN"/>
    <property type="match status" value="1"/>
</dbReference>
<keyword evidence="2" id="KW-0500">Molybdenum</keyword>
<dbReference type="Pfam" id="PF03454">
    <property type="entry name" value="MoeA_C"/>
    <property type="match status" value="1"/>
</dbReference>
<keyword evidence="2" id="KW-0808">Transferase</keyword>
<dbReference type="GO" id="GO:0006777">
    <property type="term" value="P:Mo-molybdopterin cofactor biosynthetic process"/>
    <property type="evidence" value="ECO:0007669"/>
    <property type="project" value="UniProtKB-UniRule"/>
</dbReference>
<reference evidence="5 6" key="1">
    <citation type="submission" date="2020-08" db="EMBL/GenBank/DDBJ databases">
        <title>Complete genome sequence of Entomobacter blattae G55GP.</title>
        <authorList>
            <person name="Poehlein A."/>
            <person name="Guzman J."/>
            <person name="Daniel R."/>
            <person name="Vilcinskas A."/>
        </authorList>
    </citation>
    <scope>NUCLEOTIDE SEQUENCE [LARGE SCALE GENOMIC DNA]</scope>
    <source>
        <strain evidence="5 6">G55GP</strain>
    </source>
</reference>
<feature type="domain" description="MoeA N-terminal and linker" evidence="3">
    <location>
        <begin position="14"/>
        <end position="162"/>
    </location>
</feature>
<evidence type="ECO:0000313" key="5">
    <source>
        <dbReference type="EMBL" id="QNT78943.1"/>
    </source>
</evidence>
<dbReference type="Gene3D" id="3.40.980.10">
    <property type="entry name" value="MoaB/Mog-like domain"/>
    <property type="match status" value="1"/>
</dbReference>
<dbReference type="Gene3D" id="2.40.340.10">
    <property type="entry name" value="MoeA, C-terminal, domain IV"/>
    <property type="match status" value="1"/>
</dbReference>
<comment type="catalytic activity">
    <reaction evidence="2">
        <text>adenylyl-molybdopterin + molybdate = Mo-molybdopterin + AMP + H(+)</text>
        <dbReference type="Rhea" id="RHEA:35047"/>
        <dbReference type="ChEBI" id="CHEBI:15378"/>
        <dbReference type="ChEBI" id="CHEBI:36264"/>
        <dbReference type="ChEBI" id="CHEBI:62727"/>
        <dbReference type="ChEBI" id="CHEBI:71302"/>
        <dbReference type="ChEBI" id="CHEBI:456215"/>
    </reaction>
</comment>
<dbReference type="EC" id="2.10.1.1" evidence="2"/>
<gene>
    <name evidence="5" type="ORF">JGUZn3_17250</name>
</gene>
<dbReference type="GO" id="GO:0005829">
    <property type="term" value="C:cytosol"/>
    <property type="evidence" value="ECO:0007669"/>
    <property type="project" value="TreeGrafter"/>
</dbReference>
<sequence>MDNFSFFGVRSLISQDDFLKIVNNQAYKQEIEDISLKEALGYYLAEDILMESFWPKERYALFNGILTQSELTEGASDYFPVVLDRRHQVRDIIAGEKITEEGDIIIPYADLMEENPSSYRVTHPFQPGYGIIPPGEVFYPQHVLLRKYTKIQQRHIDALHSFSISFISVYKQPLLRLIIIHKNKLHASWIKKTYRNFLKKYINQIECVQITEDNLEKCISEAVMAGQNIIIVGGSGWGKDDCSAPSVYAQGGENLLYGVAIEGCETYGLFKWQNPRQNGELFCHIVPSTPLSSLQVFVACIDPLLSLQTKHAPLAWLACKKTLASRLVSPVGVASYVPARLEAERVYPLYGQEIGFLQADGFIPIPDFCEGYAAGTDVDFIPLYS</sequence>
<dbReference type="GO" id="GO:0061599">
    <property type="term" value="F:molybdopterin molybdotransferase activity"/>
    <property type="evidence" value="ECO:0007669"/>
    <property type="project" value="UniProtKB-UniRule"/>
</dbReference>
<proteinExistence type="inferred from homology"/>
<dbReference type="InterPro" id="IPR036688">
    <property type="entry name" value="MoeA_C_domain_IV_sf"/>
</dbReference>
<evidence type="ECO:0000256" key="2">
    <source>
        <dbReference type="RuleBase" id="RU365090"/>
    </source>
</evidence>
<dbReference type="UniPathway" id="UPA00344"/>
<dbReference type="Pfam" id="PF03453">
    <property type="entry name" value="MoeA_N"/>
    <property type="match status" value="1"/>
</dbReference>
<keyword evidence="1 2" id="KW-0501">Molybdenum cofactor biosynthesis</keyword>
<protein>
    <recommendedName>
        <fullName evidence="2">Molybdopterin molybdenumtransferase</fullName>
        <ecNumber evidence="2">2.10.1.1</ecNumber>
    </recommendedName>
</protein>
<evidence type="ECO:0000259" key="3">
    <source>
        <dbReference type="Pfam" id="PF03453"/>
    </source>
</evidence>
<dbReference type="RefSeq" id="WP_203413158.1">
    <property type="nucleotide sequence ID" value="NZ_CP060244.1"/>
</dbReference>
<keyword evidence="2" id="KW-0460">Magnesium</keyword>
<dbReference type="SUPFAM" id="SSF53218">
    <property type="entry name" value="Molybdenum cofactor biosynthesis proteins"/>
    <property type="match status" value="1"/>
</dbReference>
<evidence type="ECO:0000256" key="1">
    <source>
        <dbReference type="ARBA" id="ARBA00023150"/>
    </source>
</evidence>
<feature type="domain" description="MoeA C-terminal" evidence="4">
    <location>
        <begin position="322"/>
        <end position="383"/>
    </location>
</feature>
<dbReference type="PANTHER" id="PTHR10192">
    <property type="entry name" value="MOLYBDOPTERIN BIOSYNTHESIS PROTEIN"/>
    <property type="match status" value="1"/>
</dbReference>
<dbReference type="SUPFAM" id="SSF63867">
    <property type="entry name" value="MoeA C-terminal domain-like"/>
    <property type="match status" value="1"/>
</dbReference>
<comment type="function">
    <text evidence="2">Catalyzes the insertion of molybdate into adenylated molybdopterin with the concomitant release of AMP.</text>
</comment>
<dbReference type="EMBL" id="CP060244">
    <property type="protein sequence ID" value="QNT78943.1"/>
    <property type="molecule type" value="Genomic_DNA"/>
</dbReference>
<organism evidence="5 6">
    <name type="scientific">Entomobacter blattae</name>
    <dbReference type="NCBI Taxonomy" id="2762277"/>
    <lineage>
        <taxon>Bacteria</taxon>
        <taxon>Pseudomonadati</taxon>
        <taxon>Pseudomonadota</taxon>
        <taxon>Alphaproteobacteria</taxon>
        <taxon>Acetobacterales</taxon>
        <taxon>Acetobacteraceae</taxon>
        <taxon>Entomobacter</taxon>
    </lineage>
</organism>
<comment type="pathway">
    <text evidence="2">Cofactor biosynthesis; molybdopterin biosynthesis.</text>
</comment>
<dbReference type="InterPro" id="IPR036425">
    <property type="entry name" value="MoaB/Mog-like_dom_sf"/>
</dbReference>
<dbReference type="InterPro" id="IPR038987">
    <property type="entry name" value="MoeA-like"/>
</dbReference>
<comment type="cofactor">
    <cofactor evidence="2">
        <name>Mg(2+)</name>
        <dbReference type="ChEBI" id="CHEBI:18420"/>
    </cofactor>
</comment>
<evidence type="ECO:0000313" key="6">
    <source>
        <dbReference type="Proteomes" id="UP000516349"/>
    </source>
</evidence>
<evidence type="ECO:0000259" key="4">
    <source>
        <dbReference type="Pfam" id="PF03454"/>
    </source>
</evidence>
<name>A0A7H1NT33_9PROT</name>